<proteinExistence type="predicted"/>
<protein>
    <submittedName>
        <fullName evidence="3">Uncharacterized protein</fullName>
    </submittedName>
</protein>
<evidence type="ECO:0000313" key="2">
    <source>
        <dbReference type="EMBL" id="MBO3358417.1"/>
    </source>
</evidence>
<reference evidence="2" key="2">
    <citation type="submission" date="2020-12" db="EMBL/GenBank/DDBJ databases">
        <title>Comparative genomics of Clostridium perfringens reveals patterns of host-associated phylogenetic clades and virulence factors.</title>
        <authorList>
            <person name="Smith A.H."/>
            <person name="Geier R."/>
        </authorList>
    </citation>
    <scope>NUCLEOTIDE SEQUENCE</scope>
    <source>
        <strain evidence="2">CHD30677R</strain>
    </source>
</reference>
<dbReference type="AlphaFoldDB" id="A0A2X4V2P8"/>
<feature type="transmembrane region" description="Helical" evidence="1">
    <location>
        <begin position="32"/>
        <end position="50"/>
    </location>
</feature>
<feature type="transmembrane region" description="Helical" evidence="1">
    <location>
        <begin position="9"/>
        <end position="26"/>
    </location>
</feature>
<keyword evidence="1" id="KW-1133">Transmembrane helix</keyword>
<reference evidence="3 4" key="1">
    <citation type="submission" date="2018-06" db="EMBL/GenBank/DDBJ databases">
        <authorList>
            <consortium name="Pathogen Informatics"/>
            <person name="Doyle S."/>
        </authorList>
    </citation>
    <scope>NUCLEOTIDE SEQUENCE [LARGE SCALE GENOMIC DNA]</scope>
    <source>
        <strain evidence="3 4">NCTC8081</strain>
    </source>
</reference>
<keyword evidence="1" id="KW-0812">Transmembrane</keyword>
<organism evidence="3 4">
    <name type="scientific">Clostridium perfringens</name>
    <dbReference type="NCBI Taxonomy" id="1502"/>
    <lineage>
        <taxon>Bacteria</taxon>
        <taxon>Bacillati</taxon>
        <taxon>Bacillota</taxon>
        <taxon>Clostridia</taxon>
        <taxon>Eubacteriales</taxon>
        <taxon>Clostridiaceae</taxon>
        <taxon>Clostridium</taxon>
    </lineage>
</organism>
<dbReference type="EMBL" id="UAWO01000002">
    <property type="protein sequence ID" value="SQC07048.1"/>
    <property type="molecule type" value="Genomic_DNA"/>
</dbReference>
<feature type="transmembrane region" description="Helical" evidence="1">
    <location>
        <begin position="62"/>
        <end position="81"/>
    </location>
</feature>
<gene>
    <name evidence="2" type="ORF">JJB47_06405</name>
    <name evidence="3" type="ORF">NCTC8081_01171</name>
</gene>
<dbReference type="Proteomes" id="UP000250234">
    <property type="component" value="Unassembled WGS sequence"/>
</dbReference>
<evidence type="ECO:0000256" key="1">
    <source>
        <dbReference type="SAM" id="Phobius"/>
    </source>
</evidence>
<evidence type="ECO:0000313" key="4">
    <source>
        <dbReference type="Proteomes" id="UP000250234"/>
    </source>
</evidence>
<dbReference type="RefSeq" id="WP_003477978.1">
    <property type="nucleotide sequence ID" value="NZ_CATNZA010000006.1"/>
</dbReference>
<name>A0A2X4V2P8_CLOPF</name>
<dbReference type="Proteomes" id="UP000668068">
    <property type="component" value="Unassembled WGS sequence"/>
</dbReference>
<keyword evidence="1" id="KW-0472">Membrane</keyword>
<evidence type="ECO:0000313" key="3">
    <source>
        <dbReference type="EMBL" id="SQC07048.1"/>
    </source>
</evidence>
<accession>A0A2X4V2P8</accession>
<dbReference type="EMBL" id="JAENQP010000002">
    <property type="protein sequence ID" value="MBO3358417.1"/>
    <property type="molecule type" value="Genomic_DNA"/>
</dbReference>
<sequence length="85" mass="9884">MKNVLYKNPVISAIFINILSLIIYISLVKDRIFIFVLFLSLIGVINRQIILNGLCVNREKKIFIYSSFFLMLTIGFTYNVYVNSI</sequence>